<dbReference type="Gene3D" id="2.60.40.1180">
    <property type="entry name" value="Golgi alpha-mannosidase II"/>
    <property type="match status" value="1"/>
</dbReference>
<dbReference type="SUPFAM" id="SSF51445">
    <property type="entry name" value="(Trans)glycosidases"/>
    <property type="match status" value="1"/>
</dbReference>
<reference evidence="8 9" key="1">
    <citation type="submission" date="2020-08" db="EMBL/GenBank/DDBJ databases">
        <title>A Genomic Blueprint of the Chicken Gut Microbiome.</title>
        <authorList>
            <person name="Gilroy R."/>
            <person name="Ravi A."/>
            <person name="Getino M."/>
            <person name="Pursley I."/>
            <person name="Horton D.L."/>
            <person name="Alikhan N.-F."/>
            <person name="Baker D."/>
            <person name="Gharbi K."/>
            <person name="Hall N."/>
            <person name="Watson M."/>
            <person name="Adriaenssens E.M."/>
            <person name="Foster-Nyarko E."/>
            <person name="Jarju S."/>
            <person name="Secka A."/>
            <person name="Antonio M."/>
            <person name="Oren A."/>
            <person name="Chaudhuri R."/>
            <person name="La Ragione R.M."/>
            <person name="Hildebrand F."/>
            <person name="Pallen M.J."/>
        </authorList>
    </citation>
    <scope>NUCLEOTIDE SEQUENCE [LARGE SCALE GENOMIC DNA]</scope>
    <source>
        <strain evidence="8 9">Sa3CUN1</strain>
    </source>
</reference>
<dbReference type="Pfam" id="PF16874">
    <property type="entry name" value="Glyco_hydro_36C"/>
    <property type="match status" value="1"/>
</dbReference>
<dbReference type="PRINTS" id="PR00743">
    <property type="entry name" value="GLHYDRLASE36"/>
</dbReference>
<dbReference type="RefSeq" id="WP_191750216.1">
    <property type="nucleotide sequence ID" value="NZ_JACSQZ010000033.1"/>
</dbReference>
<keyword evidence="4 5" id="KW-0326">Glycosidase</keyword>
<dbReference type="PANTHER" id="PTHR43053">
    <property type="entry name" value="GLYCOSIDASE FAMILY 31"/>
    <property type="match status" value="1"/>
</dbReference>
<dbReference type="Pfam" id="PF16875">
    <property type="entry name" value="Glyco_hydro_36N"/>
    <property type="match status" value="1"/>
</dbReference>
<dbReference type="InterPro" id="IPR002252">
    <property type="entry name" value="Glyco_hydro_36"/>
</dbReference>
<evidence type="ECO:0000256" key="5">
    <source>
        <dbReference type="PIRNR" id="PIRNR005536"/>
    </source>
</evidence>
<evidence type="ECO:0000256" key="2">
    <source>
        <dbReference type="ARBA" id="ARBA00012755"/>
    </source>
</evidence>
<protein>
    <recommendedName>
        <fullName evidence="2 5">Alpha-galactosidase</fullName>
        <ecNumber evidence="2 5">3.2.1.22</ecNumber>
    </recommendedName>
</protein>
<dbReference type="PIRSF" id="PIRSF005536">
    <property type="entry name" value="Agal"/>
    <property type="match status" value="1"/>
</dbReference>
<comment type="catalytic activity">
    <reaction evidence="1 5">
        <text>Hydrolysis of terminal, non-reducing alpha-D-galactose residues in alpha-D-galactosides, including galactose oligosaccharides, galactomannans and galactolipids.</text>
        <dbReference type="EC" id="3.2.1.22"/>
    </reaction>
</comment>
<dbReference type="InterPro" id="IPR031704">
    <property type="entry name" value="Glyco_hydro_36_N"/>
</dbReference>
<dbReference type="InterPro" id="IPR050985">
    <property type="entry name" value="Alpha-glycosidase_related"/>
</dbReference>
<comment type="similarity">
    <text evidence="5">Belongs to the glycosyl hydrolase.</text>
</comment>
<evidence type="ECO:0000256" key="1">
    <source>
        <dbReference type="ARBA" id="ARBA00001255"/>
    </source>
</evidence>
<dbReference type="InterPro" id="IPR017853">
    <property type="entry name" value="GH"/>
</dbReference>
<dbReference type="InterPro" id="IPR013785">
    <property type="entry name" value="Aldolase_TIM"/>
</dbReference>
<dbReference type="EC" id="3.2.1.22" evidence="2 5"/>
<dbReference type="PANTHER" id="PTHR43053:SF3">
    <property type="entry name" value="ALPHA-GALACTOSIDASE C-RELATED"/>
    <property type="match status" value="1"/>
</dbReference>
<dbReference type="Pfam" id="PF02065">
    <property type="entry name" value="Melibiase"/>
    <property type="match status" value="1"/>
</dbReference>
<dbReference type="InterPro" id="IPR038417">
    <property type="entry name" value="Alpga-gal_N_sf"/>
</dbReference>
<evidence type="ECO:0000313" key="9">
    <source>
        <dbReference type="Proteomes" id="UP000640335"/>
    </source>
</evidence>
<name>A0ABR8Q4U9_9CLOT</name>
<comment type="caution">
    <text evidence="8">The sequence shown here is derived from an EMBL/GenBank/DDBJ whole genome shotgun (WGS) entry which is preliminary data.</text>
</comment>
<dbReference type="InterPro" id="IPR031705">
    <property type="entry name" value="Glyco_hydro_36_C"/>
</dbReference>
<evidence type="ECO:0000256" key="3">
    <source>
        <dbReference type="ARBA" id="ARBA00022801"/>
    </source>
</evidence>
<accession>A0ABR8Q4U9</accession>
<feature type="domain" description="Glycosyl hydrolase family 36 N-terminal" evidence="7">
    <location>
        <begin position="29"/>
        <end position="261"/>
    </location>
</feature>
<evidence type="ECO:0000259" key="6">
    <source>
        <dbReference type="Pfam" id="PF16874"/>
    </source>
</evidence>
<dbReference type="CDD" id="cd14791">
    <property type="entry name" value="GH36"/>
    <property type="match status" value="1"/>
</dbReference>
<keyword evidence="9" id="KW-1185">Reference proteome</keyword>
<evidence type="ECO:0000256" key="4">
    <source>
        <dbReference type="ARBA" id="ARBA00023295"/>
    </source>
</evidence>
<dbReference type="Gene3D" id="3.20.20.70">
    <property type="entry name" value="Aldolase class I"/>
    <property type="match status" value="1"/>
</dbReference>
<proteinExistence type="inferred from homology"/>
<dbReference type="Proteomes" id="UP000640335">
    <property type="component" value="Unassembled WGS sequence"/>
</dbReference>
<evidence type="ECO:0000259" key="7">
    <source>
        <dbReference type="Pfam" id="PF16875"/>
    </source>
</evidence>
<gene>
    <name evidence="8" type="ORF">H9660_09880</name>
</gene>
<keyword evidence="3 5" id="KW-0378">Hydrolase</keyword>
<feature type="domain" description="Glycosyl hydrolase family 36 C-terminal" evidence="6">
    <location>
        <begin position="621"/>
        <end position="688"/>
    </location>
</feature>
<dbReference type="Gene3D" id="2.70.98.60">
    <property type="entry name" value="alpha-galactosidase from lactobacil brevis"/>
    <property type="match status" value="1"/>
</dbReference>
<organism evidence="8 9">
    <name type="scientific">Clostridium gallinarum</name>
    <dbReference type="NCBI Taxonomy" id="2762246"/>
    <lineage>
        <taxon>Bacteria</taxon>
        <taxon>Bacillati</taxon>
        <taxon>Bacillota</taxon>
        <taxon>Clostridia</taxon>
        <taxon>Eubacteriales</taxon>
        <taxon>Clostridiaceae</taxon>
        <taxon>Clostridium</taxon>
    </lineage>
</organism>
<sequence>MSIIVNKDKKIFLLQSKNNSYAFGIDNLGLVRHLYWGSKIESIEDFEMPILTEVSTNDPVFEITKEEFPVYGSLRYKEHCLKATFSDKTREIVYKYQDYEIIKEKKIEELIIKLKDDNYDFYINLHYKIYEEYDLIERYVSLKNMSNDIIEIEKIHSGQFHIPYEDLNFSNVHGHWGAEQQRFVQKVNYGKIVIENRRGISTHNHNPYFILDRDATETSGEVFFGALKLSGNFSGVIEQTQYGETLVQLGINSHDFKLNLEPGEEFVAPSILSGYTNGGFETMTHNLHKFAKDNVLRKGLRPVLYNSWEATEFKVSCDEQIKLARKAKEIGAELFVVDDGWFGERHGIDNGLGDWYVNKEKFPEGLNPLIKEVKEMGMMFGIWVEPEMVNPKAELYKKNPDWIYHFDTRESDTSRGQYVLDVTKKEVKEFIYNMLDELLTTYDIDYIKWDANRPISQSSVKKDIWYKHIEAIYDIVKELKIKHPNVLFEACASGGGRIDYGILGIFDDFWTSDNTDAYDRLAIQDSYSYIYPIKAMRAWVTDCPNFLSRRVIPMKFRYHSAMMGTLGIGCNILKFTDEDINLSKELINEYKQIRHIIQEGDFYRLENSSKNRYSIYQYNKEDESLLFVFLPQSEIGHRGVTIRLRGLEEDSNYILKLEEKQIIKSGKYLMNHGIDFKLFGDYDSRIIKINKIVR</sequence>
<dbReference type="EMBL" id="JACSQZ010000033">
    <property type="protein sequence ID" value="MBD7915455.1"/>
    <property type="molecule type" value="Genomic_DNA"/>
</dbReference>
<dbReference type="InterPro" id="IPR013780">
    <property type="entry name" value="Glyco_hydro_b"/>
</dbReference>
<evidence type="ECO:0000313" key="8">
    <source>
        <dbReference type="EMBL" id="MBD7915455.1"/>
    </source>
</evidence>